<evidence type="ECO:0000259" key="5">
    <source>
        <dbReference type="Pfam" id="PF13407"/>
    </source>
</evidence>
<reference evidence="6 7" key="1">
    <citation type="journal article" date="2021" name="ISME Commun">
        <title>Automated analysis of genomic sequences facilitates high-throughput and comprehensive description of bacteria.</title>
        <authorList>
            <person name="Hitch T.C.A."/>
        </authorList>
    </citation>
    <scope>NUCLEOTIDE SEQUENCE [LARGE SCALE GENOMIC DNA]</scope>
    <source>
        <strain evidence="6 7">Sanger_29</strain>
    </source>
</reference>
<feature type="signal peptide" evidence="4">
    <location>
        <begin position="1"/>
        <end position="25"/>
    </location>
</feature>
<dbReference type="PANTHER" id="PTHR46847:SF1">
    <property type="entry name" value="D-ALLOSE-BINDING PERIPLASMIC PROTEIN-RELATED"/>
    <property type="match status" value="1"/>
</dbReference>
<sequence>MKRRVVTAVAIGVLGVMALGSAVNAEGETKKIAYTTMTLASPYFTKVSQGIQAACEERGWECTVQDPAMDAASQLSAIEDFINQGYDAIIISAVDSAACVDVVKEAQEAGIKVIGSSTEIEGEDAFVSAGEYDMGEVLGTAIGEWAQGNLDGDLTGVTFGTINDPNVMIREQGMRESFEKAYTNGSISWINEPGTIGGVDSDDGMNNMEAILQSNPDINIIMGSNDAGILGAYEAAKAAGKDLTKMAFGGVDAVDQALDEIKAEKEAGEGAYRATCDNTPYAHGMKDVDIAEQLFDGETFNEQILIPAKAVTWDNIDDYFTDEVTTEEETTEAAN</sequence>
<dbReference type="RefSeq" id="WP_262655426.1">
    <property type="nucleotide sequence ID" value="NZ_JAOQKE010000019.1"/>
</dbReference>
<evidence type="ECO:0000256" key="3">
    <source>
        <dbReference type="ARBA" id="ARBA00022729"/>
    </source>
</evidence>
<evidence type="ECO:0000313" key="6">
    <source>
        <dbReference type="EMBL" id="MCU6726154.1"/>
    </source>
</evidence>
<accession>A0ABT2SNS1</accession>
<evidence type="ECO:0000313" key="7">
    <source>
        <dbReference type="Proteomes" id="UP001652338"/>
    </source>
</evidence>
<name>A0ABT2SNS1_9FIRM</name>
<dbReference type="InterPro" id="IPR025997">
    <property type="entry name" value="SBP_2_dom"/>
</dbReference>
<evidence type="ECO:0000256" key="4">
    <source>
        <dbReference type="SAM" id="SignalP"/>
    </source>
</evidence>
<dbReference type="PANTHER" id="PTHR46847">
    <property type="entry name" value="D-ALLOSE-BINDING PERIPLASMIC PROTEIN-RELATED"/>
    <property type="match status" value="1"/>
</dbReference>
<dbReference type="InterPro" id="IPR028082">
    <property type="entry name" value="Peripla_BP_I"/>
</dbReference>
<keyword evidence="7" id="KW-1185">Reference proteome</keyword>
<feature type="domain" description="Periplasmic binding protein" evidence="5">
    <location>
        <begin position="32"/>
        <end position="298"/>
    </location>
</feature>
<dbReference type="Pfam" id="PF13407">
    <property type="entry name" value="Peripla_BP_4"/>
    <property type="match status" value="1"/>
</dbReference>
<dbReference type="Gene3D" id="3.40.50.2300">
    <property type="match status" value="2"/>
</dbReference>
<evidence type="ECO:0000256" key="2">
    <source>
        <dbReference type="ARBA" id="ARBA00007639"/>
    </source>
</evidence>
<organism evidence="6 7">
    <name type="scientific">Muricoprocola aceti</name>
    <dbReference type="NCBI Taxonomy" id="2981772"/>
    <lineage>
        <taxon>Bacteria</taxon>
        <taxon>Bacillati</taxon>
        <taxon>Bacillota</taxon>
        <taxon>Clostridia</taxon>
        <taxon>Lachnospirales</taxon>
        <taxon>Lachnospiraceae</taxon>
        <taxon>Muricoprocola</taxon>
    </lineage>
</organism>
<dbReference type="Proteomes" id="UP001652338">
    <property type="component" value="Unassembled WGS sequence"/>
</dbReference>
<feature type="chain" id="PRO_5047215338" evidence="4">
    <location>
        <begin position="26"/>
        <end position="335"/>
    </location>
</feature>
<comment type="caution">
    <text evidence="6">The sequence shown here is derived from an EMBL/GenBank/DDBJ whole genome shotgun (WGS) entry which is preliminary data.</text>
</comment>
<dbReference type="CDD" id="cd01536">
    <property type="entry name" value="PBP1_ABC_sugar_binding-like"/>
    <property type="match status" value="1"/>
</dbReference>
<gene>
    <name evidence="6" type="ORF">OCV47_12530</name>
</gene>
<proteinExistence type="inferred from homology"/>
<keyword evidence="3 4" id="KW-0732">Signal</keyword>
<protein>
    <submittedName>
        <fullName evidence="6">Sugar ABC transporter substrate-binding protein</fullName>
    </submittedName>
</protein>
<dbReference type="SUPFAM" id="SSF53822">
    <property type="entry name" value="Periplasmic binding protein-like I"/>
    <property type="match status" value="1"/>
</dbReference>
<comment type="subcellular location">
    <subcellularLocation>
        <location evidence="1">Cell envelope</location>
    </subcellularLocation>
</comment>
<comment type="similarity">
    <text evidence="2">Belongs to the bacterial solute-binding protein 2 family.</text>
</comment>
<evidence type="ECO:0000256" key="1">
    <source>
        <dbReference type="ARBA" id="ARBA00004196"/>
    </source>
</evidence>
<dbReference type="EMBL" id="JAOQKE010000019">
    <property type="protein sequence ID" value="MCU6726154.1"/>
    <property type="molecule type" value="Genomic_DNA"/>
</dbReference>